<dbReference type="STRING" id="445971.ANASTE_00913"/>
<sequence>MLFNVPRHIWILIKSSPFIKWVNSQILPLRGAKPSAKGIFNLFKNITRYLPERVINFNIRIFCETVALPPLINEKLLFFIIYKCLIEGWSSFFSKKRG</sequence>
<evidence type="ECO:0000313" key="2">
    <source>
        <dbReference type="Proteomes" id="UP000005178"/>
    </source>
</evidence>
<accession>B1C855</accession>
<gene>
    <name evidence="1" type="ORF">ANASTE_00913</name>
</gene>
<reference evidence="1" key="1">
    <citation type="submission" date="2008-01" db="EMBL/GenBank/DDBJ databases">
        <authorList>
            <person name="Fulton L."/>
            <person name="Clifton S."/>
            <person name="Fulton B."/>
            <person name="Xu J."/>
            <person name="Minx P."/>
            <person name="Pepin K.H."/>
            <person name="Johnson M."/>
            <person name="Thiruvilangam P."/>
            <person name="Bhonagiri V."/>
            <person name="Nash W.E."/>
            <person name="Mardis E.R."/>
            <person name="Wilson R.K."/>
        </authorList>
    </citation>
    <scope>NUCLEOTIDE SEQUENCE [LARGE SCALE GENOMIC DNA]</scope>
    <source>
        <strain evidence="1">DSM 17244</strain>
    </source>
</reference>
<dbReference type="AlphaFoldDB" id="B1C855"/>
<evidence type="ECO:0000313" key="1">
    <source>
        <dbReference type="EMBL" id="EDS73193.1"/>
    </source>
</evidence>
<dbReference type="Proteomes" id="UP000005178">
    <property type="component" value="Unassembled WGS sequence"/>
</dbReference>
<proteinExistence type="predicted"/>
<organism evidence="1 2">
    <name type="scientific">Anaerofustis stercorihominis DSM 17244</name>
    <dbReference type="NCBI Taxonomy" id="445971"/>
    <lineage>
        <taxon>Bacteria</taxon>
        <taxon>Bacillati</taxon>
        <taxon>Bacillota</taxon>
        <taxon>Clostridia</taxon>
        <taxon>Eubacteriales</taxon>
        <taxon>Eubacteriaceae</taxon>
        <taxon>Anaerofustis</taxon>
    </lineage>
</organism>
<reference evidence="1" key="2">
    <citation type="submission" date="2013-08" db="EMBL/GenBank/DDBJ databases">
        <title>Draft genome sequence of Anaerofustis stercorihominis (DSM 17244).</title>
        <authorList>
            <person name="Sudarsanam P."/>
            <person name="Ley R."/>
            <person name="Guruge J."/>
            <person name="Turnbaugh P.J."/>
            <person name="Mahowald M."/>
            <person name="Liep D."/>
            <person name="Gordon J."/>
        </authorList>
    </citation>
    <scope>NUCLEOTIDE SEQUENCE</scope>
    <source>
        <strain evidence="1">DSM 17244</strain>
    </source>
</reference>
<name>B1C855_9FIRM</name>
<dbReference type="EMBL" id="ABIL02000005">
    <property type="protein sequence ID" value="EDS73193.1"/>
    <property type="molecule type" value="Genomic_DNA"/>
</dbReference>
<dbReference type="HOGENOM" id="CLU_2327761_0_0_9"/>
<protein>
    <submittedName>
        <fullName evidence="1">Uncharacterized protein</fullName>
    </submittedName>
</protein>
<keyword evidence="2" id="KW-1185">Reference proteome</keyword>
<comment type="caution">
    <text evidence="1">The sequence shown here is derived from an EMBL/GenBank/DDBJ whole genome shotgun (WGS) entry which is preliminary data.</text>
</comment>